<dbReference type="PROSITE" id="PS51257">
    <property type="entry name" value="PROKAR_LIPOPROTEIN"/>
    <property type="match status" value="1"/>
</dbReference>
<accession>A0A8J5SLE6</accession>
<dbReference type="AlphaFoldDB" id="A0A8J5SLE6"/>
<organism evidence="1 2">
    <name type="scientific">Zizania palustris</name>
    <name type="common">Northern wild rice</name>
    <dbReference type="NCBI Taxonomy" id="103762"/>
    <lineage>
        <taxon>Eukaryota</taxon>
        <taxon>Viridiplantae</taxon>
        <taxon>Streptophyta</taxon>
        <taxon>Embryophyta</taxon>
        <taxon>Tracheophyta</taxon>
        <taxon>Spermatophyta</taxon>
        <taxon>Magnoliopsida</taxon>
        <taxon>Liliopsida</taxon>
        <taxon>Poales</taxon>
        <taxon>Poaceae</taxon>
        <taxon>BOP clade</taxon>
        <taxon>Oryzoideae</taxon>
        <taxon>Oryzeae</taxon>
        <taxon>Zizaniinae</taxon>
        <taxon>Zizania</taxon>
    </lineage>
</organism>
<keyword evidence="2" id="KW-1185">Reference proteome</keyword>
<comment type="caution">
    <text evidence="1">The sequence shown here is derived from an EMBL/GenBank/DDBJ whole genome shotgun (WGS) entry which is preliminary data.</text>
</comment>
<protein>
    <submittedName>
        <fullName evidence="1">Uncharacterized protein</fullName>
    </submittedName>
</protein>
<reference evidence="1" key="2">
    <citation type="submission" date="2021-02" db="EMBL/GenBank/DDBJ databases">
        <authorList>
            <person name="Kimball J.A."/>
            <person name="Haas M.W."/>
            <person name="Macchietto M."/>
            <person name="Kono T."/>
            <person name="Duquette J."/>
            <person name="Shao M."/>
        </authorList>
    </citation>
    <scope>NUCLEOTIDE SEQUENCE</scope>
    <source>
        <tissue evidence="1">Fresh leaf tissue</tissue>
    </source>
</reference>
<proteinExistence type="predicted"/>
<evidence type="ECO:0000313" key="2">
    <source>
        <dbReference type="Proteomes" id="UP000729402"/>
    </source>
</evidence>
<evidence type="ECO:0000313" key="1">
    <source>
        <dbReference type="EMBL" id="KAG8062785.1"/>
    </source>
</evidence>
<sequence>MRGAQTAGVKYSSVPLGLTTSLASAAACPDLSRRVLAGENHPSTRRLWWKSTVHAFKAARQLLYSP</sequence>
<gene>
    <name evidence="1" type="ORF">GUJ93_ZPchr0003g17505</name>
</gene>
<name>A0A8J5SLE6_ZIZPA</name>
<dbReference type="EMBL" id="JAAALK010000286">
    <property type="protein sequence ID" value="KAG8062785.1"/>
    <property type="molecule type" value="Genomic_DNA"/>
</dbReference>
<reference evidence="1" key="1">
    <citation type="journal article" date="2021" name="bioRxiv">
        <title>Whole Genome Assembly and Annotation of Northern Wild Rice, Zizania palustris L., Supports a Whole Genome Duplication in the Zizania Genus.</title>
        <authorList>
            <person name="Haas M."/>
            <person name="Kono T."/>
            <person name="Macchietto M."/>
            <person name="Millas R."/>
            <person name="McGilp L."/>
            <person name="Shao M."/>
            <person name="Duquette J."/>
            <person name="Hirsch C.N."/>
            <person name="Kimball J."/>
        </authorList>
    </citation>
    <scope>NUCLEOTIDE SEQUENCE</scope>
    <source>
        <tissue evidence="1">Fresh leaf tissue</tissue>
    </source>
</reference>
<dbReference type="Proteomes" id="UP000729402">
    <property type="component" value="Unassembled WGS sequence"/>
</dbReference>